<evidence type="ECO:0000313" key="2">
    <source>
        <dbReference type="Proteomes" id="UP000270487"/>
    </source>
</evidence>
<dbReference type="Pfam" id="PF05973">
    <property type="entry name" value="Gp49"/>
    <property type="match status" value="1"/>
</dbReference>
<dbReference type="AlphaFoldDB" id="A0A448S3I6"/>
<dbReference type="InterPro" id="IPR009241">
    <property type="entry name" value="HigB-like"/>
</dbReference>
<evidence type="ECO:0000313" key="1">
    <source>
        <dbReference type="EMBL" id="VEI62164.1"/>
    </source>
</evidence>
<dbReference type="PANTHER" id="PTHR41791:SF1">
    <property type="entry name" value="SSL7039 PROTEIN"/>
    <property type="match status" value="1"/>
</dbReference>
<sequence length="113" mass="13138">MYQSKYYQDENGRQPFNEWRQKLKKKDPRAVSKVDNSVDRAEAGNFGDHKFERDGVWEMRINYGPGYRVYYSVEAGEIILLLIGGTKKSQDGDLDKAVSYLQDYKARSKNDSD</sequence>
<reference evidence="1 2" key="1">
    <citation type="submission" date="2018-12" db="EMBL/GenBank/DDBJ databases">
        <authorList>
            <consortium name="Pathogen Informatics"/>
        </authorList>
    </citation>
    <scope>NUCLEOTIDE SEQUENCE [LARGE SCALE GENOMIC DNA]</scope>
    <source>
        <strain evidence="1 2">NCTC13193</strain>
    </source>
</reference>
<dbReference type="PANTHER" id="PTHR41791">
    <property type="entry name" value="SSL7039 PROTEIN"/>
    <property type="match status" value="1"/>
</dbReference>
<dbReference type="InterPro" id="IPR014056">
    <property type="entry name" value="TypeIITA-like_toxin_pred"/>
</dbReference>
<name>A0A448S3I6_SERFO</name>
<dbReference type="RefSeq" id="WP_141130931.1">
    <property type="nucleotide sequence ID" value="NZ_CAMISF010000012.1"/>
</dbReference>
<dbReference type="PIRSF" id="PIRSF028744">
    <property type="entry name" value="Addict_mod_HI1419"/>
    <property type="match status" value="1"/>
</dbReference>
<accession>A0A448S3I6</accession>
<organism evidence="1 2">
    <name type="scientific">Serratia fonticola</name>
    <dbReference type="NCBI Taxonomy" id="47917"/>
    <lineage>
        <taxon>Bacteria</taxon>
        <taxon>Pseudomonadati</taxon>
        <taxon>Pseudomonadota</taxon>
        <taxon>Gammaproteobacteria</taxon>
        <taxon>Enterobacterales</taxon>
        <taxon>Yersiniaceae</taxon>
        <taxon>Serratia</taxon>
    </lineage>
</organism>
<gene>
    <name evidence="1" type="ORF">NCTC13193_00218</name>
</gene>
<dbReference type="Proteomes" id="UP000270487">
    <property type="component" value="Chromosome"/>
</dbReference>
<dbReference type="EMBL" id="LR134492">
    <property type="protein sequence ID" value="VEI62164.1"/>
    <property type="molecule type" value="Genomic_DNA"/>
</dbReference>
<protein>
    <submittedName>
        <fullName evidence="1">Putative addiction module killer protein</fullName>
    </submittedName>
</protein>
<dbReference type="NCBIfam" id="TIGR02683">
    <property type="entry name" value="upstrm_HI1419"/>
    <property type="match status" value="1"/>
</dbReference>
<proteinExistence type="predicted"/>